<feature type="transmembrane region" description="Helical" evidence="1">
    <location>
        <begin position="16"/>
        <end position="45"/>
    </location>
</feature>
<dbReference type="PANTHER" id="PTHR41309:SF2">
    <property type="entry name" value="MEMBRANE PROTEIN"/>
    <property type="match status" value="1"/>
</dbReference>
<reference evidence="3" key="1">
    <citation type="journal article" date="2019" name="Int. J. Syst. Evol. Microbiol.">
        <title>The Global Catalogue of Microorganisms (GCM) 10K type strain sequencing project: providing services to taxonomists for standard genome sequencing and annotation.</title>
        <authorList>
            <consortium name="The Broad Institute Genomics Platform"/>
            <consortium name="The Broad Institute Genome Sequencing Center for Infectious Disease"/>
            <person name="Wu L."/>
            <person name="Ma J."/>
        </authorList>
    </citation>
    <scope>NUCLEOTIDE SEQUENCE [LARGE SCALE GENOMIC DNA]</scope>
    <source>
        <strain evidence="3">CCUG 53915</strain>
    </source>
</reference>
<sequence>MLNLIRKDIALQKNTLLILLPALFLALLIDRSIIWVGVLFCFAIIMQSFALDEKPTTNLLMNSLPYTRKEIVSAKYIGAFVFTFIILSTIVISNLIIHREVTQLDHLLFIAGVIVLFVSFAFPFSYLLKSQYLMIACGVLFVLYIVLVNKFVLDLNDRLREVVQKILSFDSSLLYAGGILAALLLYIFSWMLSVRIYSKKVF</sequence>
<dbReference type="PANTHER" id="PTHR41309">
    <property type="entry name" value="MEMBRANE PROTEIN-RELATED"/>
    <property type="match status" value="1"/>
</dbReference>
<protein>
    <submittedName>
        <fullName evidence="2">ABC-2 transporter permease</fullName>
    </submittedName>
</protein>
<evidence type="ECO:0000313" key="3">
    <source>
        <dbReference type="Proteomes" id="UP001597231"/>
    </source>
</evidence>
<gene>
    <name evidence="2" type="ORF">ACFQ38_13940</name>
</gene>
<evidence type="ECO:0000313" key="2">
    <source>
        <dbReference type="EMBL" id="MFD1206195.1"/>
    </source>
</evidence>
<feature type="transmembrane region" description="Helical" evidence="1">
    <location>
        <begin position="132"/>
        <end position="152"/>
    </location>
</feature>
<name>A0ABW3TZK0_9BACL</name>
<dbReference type="InterPro" id="IPR025699">
    <property type="entry name" value="ABC2_memb-like"/>
</dbReference>
<keyword evidence="1" id="KW-0472">Membrane</keyword>
<dbReference type="EMBL" id="JBHTLT010000116">
    <property type="protein sequence ID" value="MFD1206195.1"/>
    <property type="molecule type" value="Genomic_DNA"/>
</dbReference>
<proteinExistence type="predicted"/>
<dbReference type="RefSeq" id="WP_336824144.1">
    <property type="nucleotide sequence ID" value="NZ_JBHTLT010000116.1"/>
</dbReference>
<feature type="transmembrane region" description="Helical" evidence="1">
    <location>
        <begin position="107"/>
        <end position="126"/>
    </location>
</feature>
<keyword evidence="1" id="KW-0812">Transmembrane</keyword>
<dbReference type="Pfam" id="PF13346">
    <property type="entry name" value="ABC2_membrane_5"/>
    <property type="match status" value="1"/>
</dbReference>
<dbReference type="Proteomes" id="UP001597231">
    <property type="component" value="Unassembled WGS sequence"/>
</dbReference>
<keyword evidence="3" id="KW-1185">Reference proteome</keyword>
<accession>A0ABW3TZK0</accession>
<comment type="caution">
    <text evidence="2">The sequence shown here is derived from an EMBL/GenBank/DDBJ whole genome shotgun (WGS) entry which is preliminary data.</text>
</comment>
<feature type="transmembrane region" description="Helical" evidence="1">
    <location>
        <begin position="76"/>
        <end position="95"/>
    </location>
</feature>
<feature type="transmembrane region" description="Helical" evidence="1">
    <location>
        <begin position="173"/>
        <end position="192"/>
    </location>
</feature>
<organism evidence="2 3">
    <name type="scientific">Sporosarcina contaminans</name>
    <dbReference type="NCBI Taxonomy" id="633403"/>
    <lineage>
        <taxon>Bacteria</taxon>
        <taxon>Bacillati</taxon>
        <taxon>Bacillota</taxon>
        <taxon>Bacilli</taxon>
        <taxon>Bacillales</taxon>
        <taxon>Caryophanaceae</taxon>
        <taxon>Sporosarcina</taxon>
    </lineage>
</organism>
<evidence type="ECO:0000256" key="1">
    <source>
        <dbReference type="SAM" id="Phobius"/>
    </source>
</evidence>
<keyword evidence="1" id="KW-1133">Transmembrane helix</keyword>